<evidence type="ECO:0000259" key="9">
    <source>
        <dbReference type="Pfam" id="PF22640"/>
    </source>
</evidence>
<dbReference type="InterPro" id="IPR049577">
    <property type="entry name" value="GMPP_N"/>
</dbReference>
<dbReference type="PANTHER" id="PTHR46390">
    <property type="entry name" value="MANNOSE-1-PHOSPHATE GUANYLYLTRANSFERASE"/>
    <property type="match status" value="1"/>
</dbReference>
<keyword evidence="3 10" id="KW-0808">Transferase</keyword>
<sequence>MALYAVIPAGGSGTRLWPASRTARPKFLLPLPGPLSMLQATVERLLPLVPPANMLIVTGASHADAVAAQVPEIPEGNIIVEPQARGTGPAIGLAAALFARRDPDAIMGSFAADHHVADPIAFRQAIRAAAEAAREGYLVTVGIKPTYPETGYGYIRCGEILFHREGLAVHAVEEFKEKPDLATAERYVASGQYQWNASMFVWRAQTLLDAMRRLLPDVYELLTEIAAAWDRPDRAETMERLWAQLPEVTIDHGIMEHADNVAVVPASFGWTDLGDWHSLAELLASEKDDNVALGAEHIATDTRGTLVFGDGRVIATLGVEDLVIVDTDDVLLVCHRSRAQDVRRIVERLRGQGDQRLL</sequence>
<dbReference type="InterPro" id="IPR029044">
    <property type="entry name" value="Nucleotide-diphossugar_trans"/>
</dbReference>
<keyword evidence="4 10" id="KW-0548">Nucleotidyltransferase</keyword>
<evidence type="ECO:0000256" key="4">
    <source>
        <dbReference type="ARBA" id="ARBA00022695"/>
    </source>
</evidence>
<feature type="domain" description="Nucleotidyl transferase" evidence="8">
    <location>
        <begin position="5"/>
        <end position="283"/>
    </location>
</feature>
<gene>
    <name evidence="10" type="ordered locus">Sthe_0384</name>
</gene>
<dbReference type="GO" id="GO:0005525">
    <property type="term" value="F:GTP binding"/>
    <property type="evidence" value="ECO:0007669"/>
    <property type="project" value="UniProtKB-KW"/>
</dbReference>
<dbReference type="Pfam" id="PF22640">
    <property type="entry name" value="ManC_GMP_beta-helix"/>
    <property type="match status" value="1"/>
</dbReference>
<accession>D1C7J0</accession>
<protein>
    <recommendedName>
        <fullName evidence="2">mannose-1-phosphate guanylyltransferase</fullName>
        <ecNumber evidence="2">2.7.7.13</ecNumber>
    </recommendedName>
</protein>
<comment type="catalytic activity">
    <reaction evidence="7">
        <text>alpha-D-mannose 1-phosphate + GTP + H(+) = GDP-alpha-D-mannose + diphosphate</text>
        <dbReference type="Rhea" id="RHEA:15229"/>
        <dbReference type="ChEBI" id="CHEBI:15378"/>
        <dbReference type="ChEBI" id="CHEBI:33019"/>
        <dbReference type="ChEBI" id="CHEBI:37565"/>
        <dbReference type="ChEBI" id="CHEBI:57527"/>
        <dbReference type="ChEBI" id="CHEBI:58409"/>
        <dbReference type="EC" id="2.7.7.13"/>
    </reaction>
</comment>
<dbReference type="InterPro" id="IPR054566">
    <property type="entry name" value="ManC/GMP-like_b-helix"/>
</dbReference>
<keyword evidence="11" id="KW-1185">Reference proteome</keyword>
<dbReference type="Pfam" id="PF00483">
    <property type="entry name" value="NTP_transferase"/>
    <property type="match status" value="1"/>
</dbReference>
<evidence type="ECO:0000256" key="6">
    <source>
        <dbReference type="ARBA" id="ARBA00023134"/>
    </source>
</evidence>
<dbReference type="RefSeq" id="WP_012870870.1">
    <property type="nucleotide sequence ID" value="NC_013523.1"/>
</dbReference>
<evidence type="ECO:0000256" key="3">
    <source>
        <dbReference type="ARBA" id="ARBA00022679"/>
    </source>
</evidence>
<evidence type="ECO:0000313" key="10">
    <source>
        <dbReference type="EMBL" id="ACZ37823.1"/>
    </source>
</evidence>
<evidence type="ECO:0000256" key="2">
    <source>
        <dbReference type="ARBA" id="ARBA00012387"/>
    </source>
</evidence>
<evidence type="ECO:0000313" key="11">
    <source>
        <dbReference type="Proteomes" id="UP000002027"/>
    </source>
</evidence>
<dbReference type="OrthoDB" id="9806359at2"/>
<dbReference type="EMBL" id="CP001823">
    <property type="protein sequence ID" value="ACZ37823.1"/>
    <property type="molecule type" value="Genomic_DNA"/>
</dbReference>
<dbReference type="STRING" id="479434.Sthe_0384"/>
<dbReference type="FunFam" id="3.90.550.10:FF:000046">
    <property type="entry name" value="Mannose-1-phosphate guanylyltransferase (GDP)"/>
    <property type="match status" value="1"/>
</dbReference>
<evidence type="ECO:0000256" key="1">
    <source>
        <dbReference type="ARBA" id="ARBA00006115"/>
    </source>
</evidence>
<dbReference type="HOGENOM" id="CLU_035527_0_1_0"/>
<dbReference type="PANTHER" id="PTHR46390:SF1">
    <property type="entry name" value="MANNOSE-1-PHOSPHATE GUANYLYLTRANSFERASE"/>
    <property type="match status" value="1"/>
</dbReference>
<dbReference type="InterPro" id="IPR005835">
    <property type="entry name" value="NTP_transferase_dom"/>
</dbReference>
<dbReference type="eggNOG" id="COG0836">
    <property type="taxonomic scope" value="Bacteria"/>
</dbReference>
<evidence type="ECO:0000259" key="8">
    <source>
        <dbReference type="Pfam" id="PF00483"/>
    </source>
</evidence>
<dbReference type="InParanoid" id="D1C7J0"/>
<dbReference type="CDD" id="cd02509">
    <property type="entry name" value="GDP-M1P_Guanylyltransferase"/>
    <property type="match status" value="1"/>
</dbReference>
<dbReference type="SUPFAM" id="SSF159283">
    <property type="entry name" value="Guanosine diphospho-D-mannose pyrophosphorylase/mannose-6-phosphate isomerase linker domain"/>
    <property type="match status" value="1"/>
</dbReference>
<proteinExistence type="inferred from homology"/>
<comment type="similarity">
    <text evidence="1">Belongs to the mannose-6-phosphate isomerase type 2 family.</text>
</comment>
<organism evidence="10 11">
    <name type="scientific">Sphaerobacter thermophilus (strain ATCC 49802 / DSM 20745 / KCCM 41009 / NCIMB 13125 / S 6022)</name>
    <dbReference type="NCBI Taxonomy" id="479434"/>
    <lineage>
        <taxon>Bacteria</taxon>
        <taxon>Pseudomonadati</taxon>
        <taxon>Thermomicrobiota</taxon>
        <taxon>Thermomicrobia</taxon>
        <taxon>Sphaerobacterales</taxon>
        <taxon>Sphaerobacterineae</taxon>
        <taxon>Sphaerobacteraceae</taxon>
        <taxon>Sphaerobacter</taxon>
    </lineage>
</organism>
<evidence type="ECO:0000256" key="5">
    <source>
        <dbReference type="ARBA" id="ARBA00022741"/>
    </source>
</evidence>
<dbReference type="Proteomes" id="UP000002027">
    <property type="component" value="Chromosome 1"/>
</dbReference>
<reference evidence="11" key="1">
    <citation type="submission" date="2009-11" db="EMBL/GenBank/DDBJ databases">
        <title>The complete chromosome 1 of Sphaerobacter thermophilus DSM 20745.</title>
        <authorList>
            <person name="Lucas S."/>
            <person name="Copeland A."/>
            <person name="Lapidus A."/>
            <person name="Glavina del Rio T."/>
            <person name="Dalin E."/>
            <person name="Tice H."/>
            <person name="Bruce D."/>
            <person name="Goodwin L."/>
            <person name="Pitluck S."/>
            <person name="Kyrpides N."/>
            <person name="Mavromatis K."/>
            <person name="Ivanova N."/>
            <person name="Mikhailova N."/>
            <person name="LaButti K.M."/>
            <person name="Clum A."/>
            <person name="Sun H.I."/>
            <person name="Brettin T."/>
            <person name="Detter J.C."/>
            <person name="Han C."/>
            <person name="Larimer F."/>
            <person name="Land M."/>
            <person name="Hauser L."/>
            <person name="Markowitz V."/>
            <person name="Cheng J.F."/>
            <person name="Hugenholtz P."/>
            <person name="Woyke T."/>
            <person name="Wu D."/>
            <person name="Steenblock K."/>
            <person name="Schneider S."/>
            <person name="Pukall R."/>
            <person name="Goeker M."/>
            <person name="Klenk H.P."/>
            <person name="Eisen J.A."/>
        </authorList>
    </citation>
    <scope>NUCLEOTIDE SEQUENCE [LARGE SCALE GENOMIC DNA]</scope>
    <source>
        <strain evidence="11">ATCC 49802 / DSM 20745 / S 6022</strain>
    </source>
</reference>
<dbReference type="EC" id="2.7.7.13" evidence="2"/>
<keyword evidence="6" id="KW-0342">GTP-binding</keyword>
<dbReference type="Gene3D" id="3.90.550.10">
    <property type="entry name" value="Spore Coat Polysaccharide Biosynthesis Protein SpsA, Chain A"/>
    <property type="match status" value="1"/>
</dbReference>
<dbReference type="InterPro" id="IPR051161">
    <property type="entry name" value="Mannose-6P_isomerase_type2"/>
</dbReference>
<keyword evidence="5" id="KW-0547">Nucleotide-binding</keyword>
<dbReference type="GO" id="GO:0009298">
    <property type="term" value="P:GDP-mannose biosynthetic process"/>
    <property type="evidence" value="ECO:0007669"/>
    <property type="project" value="TreeGrafter"/>
</dbReference>
<evidence type="ECO:0000256" key="7">
    <source>
        <dbReference type="ARBA" id="ARBA00047343"/>
    </source>
</evidence>
<name>D1C7J0_SPHTD</name>
<dbReference type="AlphaFoldDB" id="D1C7J0"/>
<dbReference type="KEGG" id="sti:Sthe_0384"/>
<dbReference type="GO" id="GO:0004475">
    <property type="term" value="F:mannose-1-phosphate guanylyltransferase (GTP) activity"/>
    <property type="evidence" value="ECO:0007669"/>
    <property type="project" value="UniProtKB-EC"/>
</dbReference>
<feature type="domain" description="MannoseP isomerase/GMP-like beta-helix" evidence="9">
    <location>
        <begin position="296"/>
        <end position="349"/>
    </location>
</feature>
<dbReference type="SUPFAM" id="SSF53448">
    <property type="entry name" value="Nucleotide-diphospho-sugar transferases"/>
    <property type="match status" value="1"/>
</dbReference>
<reference evidence="10 11" key="2">
    <citation type="journal article" date="2010" name="Stand. Genomic Sci.">
        <title>Complete genome sequence of Desulfohalobium retbaense type strain (HR(100)).</title>
        <authorList>
            <person name="Spring S."/>
            <person name="Nolan M."/>
            <person name="Lapidus A."/>
            <person name="Glavina Del Rio T."/>
            <person name="Copeland A."/>
            <person name="Tice H."/>
            <person name="Cheng J.F."/>
            <person name="Lucas S."/>
            <person name="Land M."/>
            <person name="Chen F."/>
            <person name="Bruce D."/>
            <person name="Goodwin L."/>
            <person name="Pitluck S."/>
            <person name="Ivanova N."/>
            <person name="Mavromatis K."/>
            <person name="Mikhailova N."/>
            <person name="Pati A."/>
            <person name="Chen A."/>
            <person name="Palaniappan K."/>
            <person name="Hauser L."/>
            <person name="Chang Y.J."/>
            <person name="Jeffries C.D."/>
            <person name="Munk C."/>
            <person name="Kiss H."/>
            <person name="Chain P."/>
            <person name="Han C."/>
            <person name="Brettin T."/>
            <person name="Detter J.C."/>
            <person name="Schuler E."/>
            <person name="Goker M."/>
            <person name="Rohde M."/>
            <person name="Bristow J."/>
            <person name="Eisen J.A."/>
            <person name="Markowitz V."/>
            <person name="Hugenholtz P."/>
            <person name="Kyrpides N.C."/>
            <person name="Klenk H.P."/>
        </authorList>
    </citation>
    <scope>NUCLEOTIDE SEQUENCE [LARGE SCALE GENOMIC DNA]</scope>
    <source>
        <strain evidence="11">ATCC 49802 / DSM 20745 / S 6022</strain>
    </source>
</reference>